<evidence type="ECO:0000256" key="1">
    <source>
        <dbReference type="ARBA" id="ARBA00022729"/>
    </source>
</evidence>
<evidence type="ECO:0000313" key="5">
    <source>
        <dbReference type="Proteomes" id="UP000680158"/>
    </source>
</evidence>
<keyword evidence="5" id="KW-1185">Reference proteome</keyword>
<organism evidence="4 5">
    <name type="scientific">Undibacterium baiyunense</name>
    <dbReference type="NCBI Taxonomy" id="2828731"/>
    <lineage>
        <taxon>Bacteria</taxon>
        <taxon>Pseudomonadati</taxon>
        <taxon>Pseudomonadota</taxon>
        <taxon>Betaproteobacteria</taxon>
        <taxon>Burkholderiales</taxon>
        <taxon>Oxalobacteraceae</taxon>
        <taxon>Undibacterium</taxon>
    </lineage>
</organism>
<feature type="chain" id="PRO_5037567378" evidence="2">
    <location>
        <begin position="22"/>
        <end position="303"/>
    </location>
</feature>
<dbReference type="Gene3D" id="3.40.50.1980">
    <property type="entry name" value="Nitrogenase molybdenum iron protein domain"/>
    <property type="match status" value="2"/>
</dbReference>
<dbReference type="Pfam" id="PF01497">
    <property type="entry name" value="Peripla_BP_2"/>
    <property type="match status" value="1"/>
</dbReference>
<accession>A0A941DBT4</accession>
<dbReference type="PANTHER" id="PTHR30535:SF34">
    <property type="entry name" value="MOLYBDATE-BINDING PROTEIN MOLA"/>
    <property type="match status" value="1"/>
</dbReference>
<dbReference type="PANTHER" id="PTHR30535">
    <property type="entry name" value="VITAMIN B12-BINDING PROTEIN"/>
    <property type="match status" value="1"/>
</dbReference>
<feature type="domain" description="Fe/B12 periplasmic-binding" evidence="3">
    <location>
        <begin position="50"/>
        <end position="300"/>
    </location>
</feature>
<dbReference type="PROSITE" id="PS50983">
    <property type="entry name" value="FE_B12_PBP"/>
    <property type="match status" value="1"/>
</dbReference>
<evidence type="ECO:0000259" key="3">
    <source>
        <dbReference type="PROSITE" id="PS50983"/>
    </source>
</evidence>
<dbReference type="AlphaFoldDB" id="A0A941DBT4"/>
<dbReference type="InterPro" id="IPR054828">
    <property type="entry name" value="Vit_B12_bind_prot"/>
</dbReference>
<evidence type="ECO:0000256" key="2">
    <source>
        <dbReference type="SAM" id="SignalP"/>
    </source>
</evidence>
<evidence type="ECO:0000313" key="4">
    <source>
        <dbReference type="EMBL" id="MBR7745360.1"/>
    </source>
</evidence>
<reference evidence="4 5" key="1">
    <citation type="submission" date="2021-04" db="EMBL/GenBank/DDBJ databases">
        <title>novel species isolated from subtropical streams in China.</title>
        <authorList>
            <person name="Lu H."/>
        </authorList>
    </citation>
    <scope>NUCLEOTIDE SEQUENCE [LARGE SCALE GENOMIC DNA]</scope>
    <source>
        <strain evidence="4 5">BYS107W</strain>
    </source>
</reference>
<dbReference type="CDD" id="cd01144">
    <property type="entry name" value="BtuF"/>
    <property type="match status" value="1"/>
</dbReference>
<gene>
    <name evidence="4" type="ORF">KDM92_02090</name>
</gene>
<dbReference type="InterPro" id="IPR002491">
    <property type="entry name" value="ABC_transptr_periplasmic_BD"/>
</dbReference>
<sequence length="303" mass="34142">MHQLHSLFWHLLSLISLSSLAYLTCLPAQAQITVKDDAQRKVSIEKPATRIISLAPHVTELVFAAGAGQYLVGVSEYSDYPEQAKHIQSIGNIFALDLERLLALKPDLVIIWGTGNAKQLANKLRDNKITVYESEPRNYEDIANSIEKIAQLSKTEKIGFDNAKQFRVRLERLRNTYQLKNNEKPITVFHQMVKSPLMTTNREHFISKMIELCGGKNVFADLKEISASISLEALLAANPEFIFSSGQDNSKLLQDWKSFPNLTAVKKQNLFSIPGDWLHRSGPRVLDATELLCKNISEAKKKI</sequence>
<protein>
    <submittedName>
        <fullName evidence="4">Cobalamin-binding protein</fullName>
    </submittedName>
</protein>
<keyword evidence="1 2" id="KW-0732">Signal</keyword>
<dbReference type="InterPro" id="IPR050902">
    <property type="entry name" value="ABC_Transporter_SBP"/>
</dbReference>
<dbReference type="RefSeq" id="WP_212682789.1">
    <property type="nucleotide sequence ID" value="NZ_JAGSPM010000001.1"/>
</dbReference>
<name>A0A941DBT4_9BURK</name>
<dbReference type="Proteomes" id="UP000680158">
    <property type="component" value="Unassembled WGS sequence"/>
</dbReference>
<dbReference type="GO" id="GO:0071281">
    <property type="term" value="P:cellular response to iron ion"/>
    <property type="evidence" value="ECO:0007669"/>
    <property type="project" value="TreeGrafter"/>
</dbReference>
<dbReference type="SUPFAM" id="SSF53807">
    <property type="entry name" value="Helical backbone' metal receptor"/>
    <property type="match status" value="1"/>
</dbReference>
<dbReference type="EMBL" id="JAGSPM010000001">
    <property type="protein sequence ID" value="MBR7745360.1"/>
    <property type="molecule type" value="Genomic_DNA"/>
</dbReference>
<comment type="caution">
    <text evidence="4">The sequence shown here is derived from an EMBL/GenBank/DDBJ whole genome shotgun (WGS) entry which is preliminary data.</text>
</comment>
<dbReference type="NCBIfam" id="NF038402">
    <property type="entry name" value="TroA_like"/>
    <property type="match status" value="1"/>
</dbReference>
<proteinExistence type="predicted"/>
<feature type="signal peptide" evidence="2">
    <location>
        <begin position="1"/>
        <end position="21"/>
    </location>
</feature>